<evidence type="ECO:0000313" key="2">
    <source>
        <dbReference type="Proteomes" id="UP001596312"/>
    </source>
</evidence>
<dbReference type="InterPro" id="IPR011050">
    <property type="entry name" value="Pectin_lyase_fold/virulence"/>
</dbReference>
<protein>
    <submittedName>
        <fullName evidence="1">Uncharacterized protein</fullName>
    </submittedName>
</protein>
<evidence type="ECO:0000313" key="1">
    <source>
        <dbReference type="EMBL" id="MFC6905840.1"/>
    </source>
</evidence>
<dbReference type="AlphaFoldDB" id="A0ABD5V346"/>
<dbReference type="EMBL" id="JBHSXQ010000003">
    <property type="protein sequence ID" value="MFC6905840.1"/>
    <property type="molecule type" value="Genomic_DNA"/>
</dbReference>
<keyword evidence="2" id="KW-1185">Reference proteome</keyword>
<proteinExistence type="predicted"/>
<sequence>MDEQSTNKAARRNDWTRRTFMSTLGVTGIAGVSMNVQASSDNDDSETDYFTNEQMLDCLHGREIAGGNGYESDIGLNDADTIVEDQDSLLDALDSDADVIGIDGDTEIDLSGEDYELTDQTIVSDRGVDGSSGALLYTTDHGEDSPAWDGGSTGRGVITVDGDSRISGIRYRGPYHDHYDNEEYPGYIPLDDGDSYAERQEMRQERYARGMSILSSDVEVDNCEIYGWPMQAIAIGTSSIVVSPHLHHLYGHDCMMVGAGYVIDVFNGHPTIEMSYFNATCHSVSGFGHTECGYTLEDCLFGPLTYSHAVDMHSLAENGYEGDLTAGDRVEVRRCTFTFTHNIDGQNAQAIAFRGYPEDIYLTEDSWFFHDADGDNSIENVANSSNEPVPYRQVNVGSGWHGWYVSGNHYGPEEPPESEIGAPVNLPI</sequence>
<comment type="caution">
    <text evidence="1">The sequence shown here is derived from an EMBL/GenBank/DDBJ whole genome shotgun (WGS) entry which is preliminary data.</text>
</comment>
<gene>
    <name evidence="1" type="ORF">ACFQGH_11620</name>
</gene>
<accession>A0ABD5V346</accession>
<dbReference type="Proteomes" id="UP001596312">
    <property type="component" value="Unassembled WGS sequence"/>
</dbReference>
<name>A0ABD5V346_9EURY</name>
<organism evidence="1 2">
    <name type="scientific">Halalkalicoccus tibetensis</name>
    <dbReference type="NCBI Taxonomy" id="175632"/>
    <lineage>
        <taxon>Archaea</taxon>
        <taxon>Methanobacteriati</taxon>
        <taxon>Methanobacteriota</taxon>
        <taxon>Stenosarchaea group</taxon>
        <taxon>Halobacteria</taxon>
        <taxon>Halobacteriales</taxon>
        <taxon>Halococcaceae</taxon>
        <taxon>Halalkalicoccus</taxon>
    </lineage>
</organism>
<dbReference type="RefSeq" id="WP_340604370.1">
    <property type="nucleotide sequence ID" value="NZ_JBBMXV010000003.1"/>
</dbReference>
<reference evidence="1 2" key="1">
    <citation type="journal article" date="2019" name="Int. J. Syst. Evol. Microbiol.">
        <title>The Global Catalogue of Microorganisms (GCM) 10K type strain sequencing project: providing services to taxonomists for standard genome sequencing and annotation.</title>
        <authorList>
            <consortium name="The Broad Institute Genomics Platform"/>
            <consortium name="The Broad Institute Genome Sequencing Center for Infectious Disease"/>
            <person name="Wu L."/>
            <person name="Ma J."/>
        </authorList>
    </citation>
    <scope>NUCLEOTIDE SEQUENCE [LARGE SCALE GENOMIC DNA]</scope>
    <source>
        <strain evidence="1 2">CGMCC 1.3240</strain>
    </source>
</reference>
<dbReference type="SUPFAM" id="SSF51126">
    <property type="entry name" value="Pectin lyase-like"/>
    <property type="match status" value="1"/>
</dbReference>